<dbReference type="EMBL" id="MHLX01000019">
    <property type="protein sequence ID" value="OGZ19060.1"/>
    <property type="molecule type" value="Genomic_DNA"/>
</dbReference>
<protein>
    <submittedName>
        <fullName evidence="2">Uncharacterized protein</fullName>
    </submittedName>
</protein>
<gene>
    <name evidence="2" type="ORF">A2Z68_00760</name>
</gene>
<organism evidence="2 3">
    <name type="scientific">Candidatus Nealsonbacteria bacterium RBG_13_38_11</name>
    <dbReference type="NCBI Taxonomy" id="1801662"/>
    <lineage>
        <taxon>Bacteria</taxon>
        <taxon>Candidatus Nealsoniibacteriota</taxon>
    </lineage>
</organism>
<dbReference type="AlphaFoldDB" id="A0A1G2E164"/>
<evidence type="ECO:0000313" key="2">
    <source>
        <dbReference type="EMBL" id="OGZ19060.1"/>
    </source>
</evidence>
<evidence type="ECO:0000256" key="1">
    <source>
        <dbReference type="SAM" id="MobiDB-lite"/>
    </source>
</evidence>
<comment type="caution">
    <text evidence="2">The sequence shown here is derived from an EMBL/GenBank/DDBJ whole genome shotgun (WGS) entry which is preliminary data.</text>
</comment>
<name>A0A1G2E164_9BACT</name>
<evidence type="ECO:0000313" key="3">
    <source>
        <dbReference type="Proteomes" id="UP000176662"/>
    </source>
</evidence>
<accession>A0A1G2E164</accession>
<sequence>MPVLGIIAICITVLALLSVAILVVRSKETEQQPTSPQQNTPPPQQEPISPIAEAYAAKIRGLNVIAHIYAAKLEAAVVEESVLQIKREADRIAAANAAEWRRQPPTSTP</sequence>
<dbReference type="Proteomes" id="UP000176662">
    <property type="component" value="Unassembled WGS sequence"/>
</dbReference>
<reference evidence="2 3" key="1">
    <citation type="journal article" date="2016" name="Nat. Commun.">
        <title>Thousands of microbial genomes shed light on interconnected biogeochemical processes in an aquifer system.</title>
        <authorList>
            <person name="Anantharaman K."/>
            <person name="Brown C.T."/>
            <person name="Hug L.A."/>
            <person name="Sharon I."/>
            <person name="Castelle C.J."/>
            <person name="Probst A.J."/>
            <person name="Thomas B.C."/>
            <person name="Singh A."/>
            <person name="Wilkins M.J."/>
            <person name="Karaoz U."/>
            <person name="Brodie E.L."/>
            <person name="Williams K.H."/>
            <person name="Hubbard S.S."/>
            <person name="Banfield J.F."/>
        </authorList>
    </citation>
    <scope>NUCLEOTIDE SEQUENCE [LARGE SCALE GENOMIC DNA]</scope>
</reference>
<feature type="region of interest" description="Disordered" evidence="1">
    <location>
        <begin position="28"/>
        <end position="50"/>
    </location>
</feature>
<proteinExistence type="predicted"/>